<proteinExistence type="predicted"/>
<name>A0A0G9H633_9GAMM</name>
<comment type="caution">
    <text evidence="1">The sequence shown here is derived from an EMBL/GenBank/DDBJ whole genome shotgun (WGS) entry which is preliminary data.</text>
</comment>
<accession>A0A0G9H633</accession>
<dbReference type="EMBL" id="JPLA01000014">
    <property type="protein sequence ID" value="KLD64669.1"/>
    <property type="molecule type" value="Genomic_DNA"/>
</dbReference>
<sequence>MLTAVQFQNQASIRTDKIDDIQPNLVLTAEFPALQAAISQVMPEQLLGVCLTDAQAACSIYIQTLHP</sequence>
<gene>
    <name evidence="1" type="ORF">Y882_06180</name>
</gene>
<dbReference type="Proteomes" id="UP000035481">
    <property type="component" value="Unassembled WGS sequence"/>
</dbReference>
<evidence type="ECO:0000313" key="2">
    <source>
        <dbReference type="Proteomes" id="UP000035481"/>
    </source>
</evidence>
<dbReference type="AlphaFoldDB" id="A0A0G9H633"/>
<organism evidence="1 2">
    <name type="scientific">Dyella japonica DSM 16301</name>
    <dbReference type="NCBI Taxonomy" id="1440762"/>
    <lineage>
        <taxon>Bacteria</taxon>
        <taxon>Pseudomonadati</taxon>
        <taxon>Pseudomonadota</taxon>
        <taxon>Gammaproteobacteria</taxon>
        <taxon>Lysobacterales</taxon>
        <taxon>Rhodanobacteraceae</taxon>
        <taxon>Dyella</taxon>
    </lineage>
</organism>
<evidence type="ECO:0000313" key="1">
    <source>
        <dbReference type="EMBL" id="KLD64669.1"/>
    </source>
</evidence>
<protein>
    <submittedName>
        <fullName evidence="1">Uncharacterized protein</fullName>
    </submittedName>
</protein>
<reference evidence="1 2" key="1">
    <citation type="journal article" date="2015" name="Antonie Van Leeuwenhoek">
        <title>A phylogenomic and molecular marker based taxonomic framework for the order Xanthomonadales: proposal to transfer the families Algiphilaceae and Solimonadaceae to the order Nevskiales ord. nov. and to create a new family within the order Xanthomonadales, the family Rhodanobacteraceae fam. nov., containing the genus Rhodanobacter and its closest relatives.</title>
        <authorList>
            <person name="Naushad S."/>
            <person name="Adeolu M."/>
            <person name="Wong S."/>
            <person name="Sohail M."/>
            <person name="Schellhorn H.E."/>
            <person name="Gupta R.S."/>
        </authorList>
    </citation>
    <scope>NUCLEOTIDE SEQUENCE [LARGE SCALE GENOMIC DNA]</scope>
    <source>
        <strain evidence="1 2">DSM 16301</strain>
    </source>
</reference>
<dbReference type="STRING" id="1440762.Y882_06180"/>